<organism evidence="3 5">
    <name type="scientific">Roseovarius indicus</name>
    <dbReference type="NCBI Taxonomy" id="540747"/>
    <lineage>
        <taxon>Bacteria</taxon>
        <taxon>Pseudomonadati</taxon>
        <taxon>Pseudomonadota</taxon>
        <taxon>Alphaproteobacteria</taxon>
        <taxon>Rhodobacterales</taxon>
        <taxon>Roseobacteraceae</taxon>
        <taxon>Roseovarius</taxon>
    </lineage>
</organism>
<dbReference type="PRINTS" id="PR01950">
    <property type="entry name" value="LANCSUPER"/>
</dbReference>
<dbReference type="NCBIfam" id="TIGR03897">
    <property type="entry name" value="lanti_2_LanM"/>
    <property type="match status" value="1"/>
</dbReference>
<evidence type="ECO:0000259" key="2">
    <source>
        <dbReference type="Pfam" id="PF13575"/>
    </source>
</evidence>
<reference evidence="4 6" key="2">
    <citation type="submission" date="2018-08" db="EMBL/GenBank/DDBJ databases">
        <title>Genetic Globetrotter - A new plasmid hitch-hiking vast phylogenetic and geographic distances.</title>
        <authorList>
            <person name="Vollmers J."/>
            <person name="Petersen J."/>
        </authorList>
    </citation>
    <scope>NUCLEOTIDE SEQUENCE [LARGE SCALE GENOMIC DNA]</scope>
    <source>
        <strain evidence="4 6">DSM 26383</strain>
    </source>
</reference>
<dbReference type="GO" id="GO:0031179">
    <property type="term" value="P:peptide modification"/>
    <property type="evidence" value="ECO:0007669"/>
    <property type="project" value="InterPro"/>
</dbReference>
<dbReference type="PATRIC" id="fig|540747.5.peg.2793"/>
<accession>A0A0T5PD39</accession>
<evidence type="ECO:0000256" key="1">
    <source>
        <dbReference type="SAM" id="MobiDB-lite"/>
    </source>
</evidence>
<gene>
    <name evidence="4" type="ORF">RIdsm_01610</name>
    <name evidence="3" type="ORF">XM52_06045</name>
</gene>
<dbReference type="EMBL" id="CP031598">
    <property type="protein sequence ID" value="QEW25821.1"/>
    <property type="molecule type" value="Genomic_DNA"/>
</dbReference>
<evidence type="ECO:0000313" key="4">
    <source>
        <dbReference type="EMBL" id="QEW25821.1"/>
    </source>
</evidence>
<dbReference type="KEGG" id="rid:RIdsm_01610"/>
<name>A0A0T5PD39_9RHOB</name>
<dbReference type="Pfam" id="PF05147">
    <property type="entry name" value="LANC_like"/>
    <property type="match status" value="1"/>
</dbReference>
<dbReference type="GO" id="GO:0005975">
    <property type="term" value="P:carbohydrate metabolic process"/>
    <property type="evidence" value="ECO:0007669"/>
    <property type="project" value="InterPro"/>
</dbReference>
<dbReference type="STRING" id="540747.SAMN04488031_10324"/>
<dbReference type="AlphaFoldDB" id="A0A0T5PD39"/>
<dbReference type="SMART" id="SM01260">
    <property type="entry name" value="LANC_like"/>
    <property type="match status" value="1"/>
</dbReference>
<dbReference type="InterPro" id="IPR025410">
    <property type="entry name" value="Lant_dehyd"/>
</dbReference>
<dbReference type="RefSeq" id="WP_057814214.1">
    <property type="nucleotide sequence ID" value="NZ_CP031598.1"/>
</dbReference>
<protein>
    <submittedName>
        <fullName evidence="4">Type 2 lantibiotic biosynthesis protein LanM</fullName>
    </submittedName>
</protein>
<evidence type="ECO:0000313" key="6">
    <source>
        <dbReference type="Proteomes" id="UP000325785"/>
    </source>
</evidence>
<dbReference type="Proteomes" id="UP000051401">
    <property type="component" value="Unassembled WGS sequence"/>
</dbReference>
<dbReference type="InterPro" id="IPR012341">
    <property type="entry name" value="6hp_glycosidase-like_sf"/>
</dbReference>
<keyword evidence="5" id="KW-1185">Reference proteome</keyword>
<sequence length="1012" mass="109175">MLSRAQMQSIAAGALSLEERWAFPGSTRRPCDAETLANWYEALNGAMPQRLHLAGQEGTDPADLLFEIDPAGIDPLPAWVVALNSALCDLGSSAERRVVAPPGSPSLSPEPFEELLWPLARTLADDWTAEQKRLLSEVARFQARHALLRRLARQTERSLGVVFANYRASHTEAGAYGRFIALMRQGGFGQYLLAYPVAARAIMRTVDNWHSALQEMIERLARDQSALKRLTGTSAIFPIRDIDFELSDPHDGERSVARLTLAAGKSVHYKPRPIEAEHVLASVARKFEDFDPARFSLPCPAMIARPDCGWVETITQTDLPEDVPPSLYFRRFGHWLGLMHVLQGGDIHPDNVVACGAHPHIVDAEVLLQGVLSENNFFIDAARDPALRALSYSTIHTGMLPSFAVKEDGQTTDQSGWYLPQANDLNRLRQRWAEINSDDMHLADETGPRATHHLPTIGGRQVGAREHAADIVVGLREILEASLDLRDPVAVELDRLMASGTIATRFVFRDTQVYGAMLDRLADPPAQRSGLARSIRLETLARVLKSPKTGSVVPALLRSELTALERGDVPLFRTFVASGEILSRRQVIVTNAFGPTGVQWVKTRLAALAPASIAREADIVSSAYMATHDKSPAPPRDSGGSANFRELAVPEMERLTTLLSRTALQDDGDALNWLAIQPVGTEGRTHVAPLDTSLYDGLAGIALALAVSADVTRSRMAATLCEGSLKTIAHKLSAGDLAEVGPGYGEGVGGVLAASAQIASLFPNMIARQVIDQIATALERGQELETWDVEDLYGGIAGLILGLGAVEPVLGRARTAVLMKRAFKRLKLLLARPQSDTTGRAWGSGMAHGAGGIAAAQAMLQSFGVLGPHENLPESGESGAPASTDDEKPARATSWCHGAGGLALDTSILQRAAGCGPDHLCCGEAGRLDSRLALGDDVEPLRREAAGMVSAAQGSVGYRFYLRGPDTLKPGLFTGHAGIIYLLARLHDPDRYDSILPRMTLTRAPRPKKEIA</sequence>
<dbReference type="Gene3D" id="1.50.10.10">
    <property type="match status" value="1"/>
</dbReference>
<evidence type="ECO:0000313" key="5">
    <source>
        <dbReference type="Proteomes" id="UP000051401"/>
    </source>
</evidence>
<dbReference type="SUPFAM" id="SSF158745">
    <property type="entry name" value="LanC-like"/>
    <property type="match status" value="1"/>
</dbReference>
<dbReference type="EMBL" id="LAXI01000002">
    <property type="protein sequence ID" value="KRS19211.1"/>
    <property type="molecule type" value="Genomic_DNA"/>
</dbReference>
<reference evidence="3 5" key="1">
    <citation type="submission" date="2015-04" db="EMBL/GenBank/DDBJ databases">
        <title>The draft genome sequence of Roseovarius indicus B108T.</title>
        <authorList>
            <person name="Li G."/>
            <person name="Lai Q."/>
            <person name="Shao Z."/>
            <person name="Yan P."/>
        </authorList>
    </citation>
    <scope>NUCLEOTIDE SEQUENCE [LARGE SCALE GENOMIC DNA]</scope>
    <source>
        <strain evidence="3 5">B108</strain>
    </source>
</reference>
<dbReference type="OrthoDB" id="9148343at2"/>
<dbReference type="InterPro" id="IPR017146">
    <property type="entry name" value="Lanti_2_LanM"/>
</dbReference>
<proteinExistence type="predicted"/>
<dbReference type="Pfam" id="PF13575">
    <property type="entry name" value="DUF4135"/>
    <property type="match status" value="1"/>
</dbReference>
<feature type="domain" description="Lantibiotic biosynthesis protein dehydration" evidence="2">
    <location>
        <begin position="195"/>
        <end position="574"/>
    </location>
</feature>
<dbReference type="InterPro" id="IPR007822">
    <property type="entry name" value="LANC-like"/>
</dbReference>
<dbReference type="Proteomes" id="UP000325785">
    <property type="component" value="Chromosome"/>
</dbReference>
<evidence type="ECO:0000313" key="3">
    <source>
        <dbReference type="EMBL" id="KRS19211.1"/>
    </source>
</evidence>
<feature type="region of interest" description="Disordered" evidence="1">
    <location>
        <begin position="870"/>
        <end position="892"/>
    </location>
</feature>